<proteinExistence type="predicted"/>
<name>A0ABS1MIA7_9NOCA</name>
<dbReference type="EMBL" id="JAERRJ010000033">
    <property type="protein sequence ID" value="MBL1080306.1"/>
    <property type="molecule type" value="Genomic_DNA"/>
</dbReference>
<accession>A0ABS1MIA7</accession>
<evidence type="ECO:0000313" key="3">
    <source>
        <dbReference type="Proteomes" id="UP000602198"/>
    </source>
</evidence>
<protein>
    <submittedName>
        <fullName evidence="2">Helix-turn-helix domain-containing protein</fullName>
    </submittedName>
</protein>
<sequence>MPDPETGSTKPGQSFCPKNALEKKYEHWMSTDEVSERLKIPPKTLANWASLGKGPRFARIGRFRRYRLSDLIAWEEALPTRGSNLQEPNGECRKAA</sequence>
<dbReference type="Pfam" id="PF12728">
    <property type="entry name" value="HTH_17"/>
    <property type="match status" value="1"/>
</dbReference>
<reference evidence="2 3" key="1">
    <citation type="submission" date="2021-01" db="EMBL/GenBank/DDBJ databases">
        <title>WGS of actinomycetes isolated from Thailand.</title>
        <authorList>
            <person name="Thawai C."/>
        </authorList>
    </citation>
    <scope>NUCLEOTIDE SEQUENCE [LARGE SCALE GENOMIC DNA]</scope>
    <source>
        <strain evidence="2 3">LPG 2</strain>
    </source>
</reference>
<evidence type="ECO:0000313" key="2">
    <source>
        <dbReference type="EMBL" id="MBL1080306.1"/>
    </source>
</evidence>
<dbReference type="InterPro" id="IPR041657">
    <property type="entry name" value="HTH_17"/>
</dbReference>
<feature type="domain" description="Helix-turn-helix" evidence="1">
    <location>
        <begin position="28"/>
        <end position="76"/>
    </location>
</feature>
<dbReference type="InterPro" id="IPR009061">
    <property type="entry name" value="DNA-bd_dom_put_sf"/>
</dbReference>
<evidence type="ECO:0000259" key="1">
    <source>
        <dbReference type="Pfam" id="PF12728"/>
    </source>
</evidence>
<dbReference type="RefSeq" id="WP_201958783.1">
    <property type="nucleotide sequence ID" value="NZ_JAERRJ010000033.1"/>
</dbReference>
<dbReference type="SUPFAM" id="SSF46955">
    <property type="entry name" value="Putative DNA-binding domain"/>
    <property type="match status" value="1"/>
</dbReference>
<keyword evidence="3" id="KW-1185">Reference proteome</keyword>
<comment type="caution">
    <text evidence="2">The sequence shown here is derived from an EMBL/GenBank/DDBJ whole genome shotgun (WGS) entry which is preliminary data.</text>
</comment>
<organism evidence="2 3">
    <name type="scientific">Nocardia acididurans</name>
    <dbReference type="NCBI Taxonomy" id="2802282"/>
    <lineage>
        <taxon>Bacteria</taxon>
        <taxon>Bacillati</taxon>
        <taxon>Actinomycetota</taxon>
        <taxon>Actinomycetes</taxon>
        <taxon>Mycobacteriales</taxon>
        <taxon>Nocardiaceae</taxon>
        <taxon>Nocardia</taxon>
    </lineage>
</organism>
<gene>
    <name evidence="2" type="ORF">JK358_38515</name>
</gene>
<dbReference type="Proteomes" id="UP000602198">
    <property type="component" value="Unassembled WGS sequence"/>
</dbReference>